<dbReference type="PANTHER" id="PTHR47642">
    <property type="entry name" value="ATP-DEPENDENT DNA HELICASE"/>
    <property type="match status" value="1"/>
</dbReference>
<evidence type="ECO:0000256" key="4">
    <source>
        <dbReference type="ARBA" id="ARBA00022763"/>
    </source>
</evidence>
<evidence type="ECO:0000256" key="10">
    <source>
        <dbReference type="ARBA" id="ARBA00023172"/>
    </source>
</evidence>
<keyword evidence="13 15" id="KW-0539">Nucleus</keyword>
<dbReference type="GO" id="GO:0043139">
    <property type="term" value="F:5'-3' DNA helicase activity"/>
    <property type="evidence" value="ECO:0007669"/>
    <property type="project" value="UniProtKB-UniRule"/>
</dbReference>
<reference evidence="18 19" key="1">
    <citation type="submission" date="2017-01" db="EMBL/GenBank/DDBJ databases">
        <title>Draft genome sequence of Diplodia seriata F98.1, a fungal species involved in grapevine trunk diseases.</title>
        <authorList>
            <person name="Robert-Siegwald G."/>
            <person name="Vallet J."/>
            <person name="Abou-Mansour E."/>
            <person name="Xu J."/>
            <person name="Rey P."/>
            <person name="Bertsch C."/>
            <person name="Rego C."/>
            <person name="Larignon P."/>
            <person name="Fontaine F."/>
            <person name="Lebrun M.-H."/>
        </authorList>
    </citation>
    <scope>NUCLEOTIDE SEQUENCE [LARGE SCALE GENOMIC DNA]</scope>
    <source>
        <strain evidence="18 19">F98.1</strain>
    </source>
</reference>
<dbReference type="InterPro" id="IPR049163">
    <property type="entry name" value="Pif1-like_2B_dom"/>
</dbReference>
<dbReference type="EMBL" id="MSZU01000076">
    <property type="protein sequence ID" value="OMP87802.1"/>
    <property type="molecule type" value="Genomic_DNA"/>
</dbReference>
<dbReference type="GO" id="GO:0005730">
    <property type="term" value="C:nucleolus"/>
    <property type="evidence" value="ECO:0007669"/>
    <property type="project" value="UniProtKB-SubCell"/>
</dbReference>
<dbReference type="AlphaFoldDB" id="A0A1S8BJT7"/>
<dbReference type="GO" id="GO:0016887">
    <property type="term" value="F:ATP hydrolysis activity"/>
    <property type="evidence" value="ECO:0007669"/>
    <property type="project" value="RHEA"/>
</dbReference>
<dbReference type="GO" id="GO:0006310">
    <property type="term" value="P:DNA recombination"/>
    <property type="evidence" value="ECO:0007669"/>
    <property type="project" value="UniProtKB-UniRule"/>
</dbReference>
<keyword evidence="10 15" id="KW-0233">DNA recombination</keyword>
<keyword evidence="11 15" id="KW-0234">DNA repair</keyword>
<evidence type="ECO:0000256" key="14">
    <source>
        <dbReference type="ARBA" id="ARBA00048954"/>
    </source>
</evidence>
<comment type="subunit">
    <text evidence="15">Monomer.</text>
</comment>
<feature type="region of interest" description="Disordered" evidence="16">
    <location>
        <begin position="326"/>
        <end position="353"/>
    </location>
</feature>
<feature type="region of interest" description="Disordered" evidence="16">
    <location>
        <begin position="83"/>
        <end position="160"/>
    </location>
</feature>
<keyword evidence="6 15" id="KW-0347">Helicase</keyword>
<gene>
    <name evidence="15" type="primary">PIF1</name>
    <name evidence="18" type="ORF">BK809_0007892</name>
</gene>
<feature type="binding site" evidence="15">
    <location>
        <begin position="448"/>
        <end position="455"/>
    </location>
    <ligand>
        <name>ATP</name>
        <dbReference type="ChEBI" id="CHEBI:30616"/>
    </ligand>
</feature>
<evidence type="ECO:0000256" key="1">
    <source>
        <dbReference type="ARBA" id="ARBA00001946"/>
    </source>
</evidence>
<feature type="DNA-binding region" evidence="15">
    <location>
        <begin position="858"/>
        <end position="877"/>
    </location>
</feature>
<evidence type="ECO:0000256" key="12">
    <source>
        <dbReference type="ARBA" id="ARBA00023235"/>
    </source>
</evidence>
<comment type="cofactor">
    <cofactor evidence="1 15">
        <name>Mg(2+)</name>
        <dbReference type="ChEBI" id="CHEBI:18420"/>
    </cofactor>
</comment>
<feature type="domain" description="AAA+ ATPase" evidence="17">
    <location>
        <begin position="440"/>
        <end position="598"/>
    </location>
</feature>
<dbReference type="EC" id="5.6.2.3" evidence="15"/>
<accession>A0A1S8BJT7</accession>
<evidence type="ECO:0000256" key="2">
    <source>
        <dbReference type="ARBA" id="ARBA00004604"/>
    </source>
</evidence>
<comment type="catalytic activity">
    <reaction evidence="14 15">
        <text>ATP + H2O = ADP + phosphate + H(+)</text>
        <dbReference type="Rhea" id="RHEA:13065"/>
        <dbReference type="ChEBI" id="CHEBI:15377"/>
        <dbReference type="ChEBI" id="CHEBI:15378"/>
        <dbReference type="ChEBI" id="CHEBI:30616"/>
        <dbReference type="ChEBI" id="CHEBI:43474"/>
        <dbReference type="ChEBI" id="CHEBI:456216"/>
        <dbReference type="EC" id="5.6.2.3"/>
    </reaction>
</comment>
<protein>
    <recommendedName>
        <fullName evidence="15">ATP-dependent DNA helicase PIF1</fullName>
        <ecNumber evidence="15">5.6.2.3</ecNumber>
    </recommendedName>
    <alternativeName>
        <fullName evidence="15">DNA 5'-3' helicase PIF1</fullName>
    </alternativeName>
    <alternativeName>
        <fullName evidence="15">DNA repair and recombination helicase PIF1</fullName>
    </alternativeName>
</protein>
<name>A0A1S8BJT7_9PEZI</name>
<evidence type="ECO:0000256" key="13">
    <source>
        <dbReference type="ARBA" id="ARBA00023242"/>
    </source>
</evidence>
<sequence>MPTAATTLTLFATLCIVLTIYCMVSGLSALIARLRLRPLARTPAAATKLPPPPPRSSSRFPVTYPAYHSTLTRPYTAPAMFKKAVDSHHQSSRPAKPSLSQQLFPGAAPAQQTAKLSQAAINPNNSRPLAATTGNTSRTGAAAHISGDSRPVHNGAGGLKRTSGGLIKALDSEKAFGDDDLPKAGSQRNPYTIGDTTTAKKPTAPAMNNTAPVWFDENDFDDDIDLDVEDPSTKSTVSYSPLAPKNAATTKLDPPPKPQPLPHANDYEPRRQGQRWDSGYHSQSTRAEPTVEAEPAPDATQQIPWSSSPIEHIQAQPQATALKRFLYSGPDDPEDRPKPPKKRTLPWLEEEKKREESIAKYESSKPQPKDNKLLWNTSLTAMKQMQKNHRERDVNKKMTRTYSTGTSGLIADSMRSKKGKLSRVFLSEEQTHVLNLVVNEGKSVFFTGSAGTGKSVLLREIIAALKKKYIRESERVAITASTGLAACNIGGVTLHSFSGIGLGNAPAEELVKKIKRNQKHKHRWMRVKVLIIDEVSMIDGDLFDKLEVIARSLRNNGRPFGGIQLIITGDFFQLPPVPEKNKVAKFAFDANTWNTVIEHTIGLTHIFRQKDPVFAGMLNEMREGRLSPSSIEAFRRLNRPLEADSGIEATELFPLRQQVEEANRRRMTVLHGDVRTYEAKDGGTIQDKTQRDRILANCMAPEAIQLKKGAQVMLIKNMDETLVNGSLGKVIGFMNEAMFDSYQQNEEQYLGASSTANNPDDPEEQMLLEQRRRAKITDLLNANSQLYPVVRFTLPDGTLRDLLCQRESWKNELPNGEVVASRSQVPLILAWALSIHKAQGQTLERVKVDLGRVFEKGQAYVALSRATNMAGLQVMNFDPKKVNAHERVRSFYASLSNVQAVAEAKKKSKKRGMTAEEYERSVVEDDWADGGGEFAYGGL</sequence>
<feature type="region of interest" description="Disordered" evidence="16">
    <location>
        <begin position="176"/>
        <end position="304"/>
    </location>
</feature>
<keyword evidence="5 15" id="KW-0378">Hydrolase</keyword>
<dbReference type="SMART" id="SM00382">
    <property type="entry name" value="AAA"/>
    <property type="match status" value="1"/>
</dbReference>
<comment type="function">
    <text evidence="15">DNA-dependent ATPase and 5'-3' DNA helicase required for the maintenance of both mitochondrial and nuclear genome stability.</text>
</comment>
<dbReference type="GO" id="GO:0000723">
    <property type="term" value="P:telomere maintenance"/>
    <property type="evidence" value="ECO:0007669"/>
    <property type="project" value="InterPro"/>
</dbReference>
<evidence type="ECO:0000256" key="7">
    <source>
        <dbReference type="ARBA" id="ARBA00022840"/>
    </source>
</evidence>
<dbReference type="FunFam" id="3.40.50.300:FF:001226">
    <property type="entry name" value="ATP-dependent DNA helicase PIF1"/>
    <property type="match status" value="1"/>
</dbReference>
<evidence type="ECO:0000256" key="3">
    <source>
        <dbReference type="ARBA" id="ARBA00022741"/>
    </source>
</evidence>
<dbReference type="Gene3D" id="3.40.50.300">
    <property type="entry name" value="P-loop containing nucleotide triphosphate hydrolases"/>
    <property type="match status" value="1"/>
</dbReference>
<dbReference type="InterPro" id="IPR027417">
    <property type="entry name" value="P-loop_NTPase"/>
</dbReference>
<organism evidence="18 19">
    <name type="scientific">Diplodia seriata</name>
    <dbReference type="NCBI Taxonomy" id="420778"/>
    <lineage>
        <taxon>Eukaryota</taxon>
        <taxon>Fungi</taxon>
        <taxon>Dikarya</taxon>
        <taxon>Ascomycota</taxon>
        <taxon>Pezizomycotina</taxon>
        <taxon>Dothideomycetes</taxon>
        <taxon>Dothideomycetes incertae sedis</taxon>
        <taxon>Botryosphaeriales</taxon>
        <taxon>Botryosphaeriaceae</taxon>
        <taxon>Diplodia</taxon>
    </lineage>
</organism>
<proteinExistence type="inferred from homology"/>
<dbReference type="InterPro" id="IPR048293">
    <property type="entry name" value="PIF1_RRM3_pfh1"/>
</dbReference>
<dbReference type="OrthoDB" id="432234at2759"/>
<evidence type="ECO:0000256" key="9">
    <source>
        <dbReference type="ARBA" id="ARBA00023128"/>
    </source>
</evidence>
<evidence type="ECO:0000256" key="5">
    <source>
        <dbReference type="ARBA" id="ARBA00022801"/>
    </source>
</evidence>
<comment type="similarity">
    <text evidence="15">Belongs to the helicase family. PIF1 subfamily.</text>
</comment>
<dbReference type="InterPro" id="IPR051055">
    <property type="entry name" value="PIF1_helicase"/>
</dbReference>
<dbReference type="InterPro" id="IPR010285">
    <property type="entry name" value="DNA_helicase_pif1-like_DEAD"/>
</dbReference>
<evidence type="ECO:0000256" key="15">
    <source>
        <dbReference type="HAMAP-Rule" id="MF_03176"/>
    </source>
</evidence>
<dbReference type="Proteomes" id="UP000190776">
    <property type="component" value="Unassembled WGS sequence"/>
</dbReference>
<comment type="subcellular location">
    <subcellularLocation>
        <location evidence="2">Nucleus</location>
        <location evidence="2">Nucleolus</location>
    </subcellularLocation>
    <subcellularLocation>
        <location evidence="15">Nucleus</location>
    </subcellularLocation>
    <subcellularLocation>
        <location evidence="15">Mitochondrion</location>
    </subcellularLocation>
</comment>
<dbReference type="GO" id="GO:0005739">
    <property type="term" value="C:mitochondrion"/>
    <property type="evidence" value="ECO:0007669"/>
    <property type="project" value="UniProtKB-SubCell"/>
</dbReference>
<dbReference type="InterPro" id="IPR003593">
    <property type="entry name" value="AAA+_ATPase"/>
</dbReference>
<dbReference type="Pfam" id="PF21530">
    <property type="entry name" value="Pif1_2B_dom"/>
    <property type="match status" value="1"/>
</dbReference>
<dbReference type="SUPFAM" id="SSF52540">
    <property type="entry name" value="P-loop containing nucleoside triphosphate hydrolases"/>
    <property type="match status" value="2"/>
</dbReference>
<dbReference type="HAMAP" id="MF_03176">
    <property type="entry name" value="PIF1"/>
    <property type="match status" value="1"/>
</dbReference>
<evidence type="ECO:0000259" key="17">
    <source>
        <dbReference type="SMART" id="SM00382"/>
    </source>
</evidence>
<evidence type="ECO:0000256" key="11">
    <source>
        <dbReference type="ARBA" id="ARBA00023204"/>
    </source>
</evidence>
<keyword evidence="3 15" id="KW-0547">Nucleotide-binding</keyword>
<feature type="compositionally biased region" description="Polar residues" evidence="16">
    <location>
        <begin position="110"/>
        <end position="139"/>
    </location>
</feature>
<evidence type="ECO:0000256" key="8">
    <source>
        <dbReference type="ARBA" id="ARBA00023125"/>
    </source>
</evidence>
<evidence type="ECO:0000256" key="16">
    <source>
        <dbReference type="SAM" id="MobiDB-lite"/>
    </source>
</evidence>
<dbReference type="CDD" id="cd18809">
    <property type="entry name" value="SF1_C_RecD"/>
    <property type="match status" value="1"/>
</dbReference>
<comment type="caution">
    <text evidence="18">The sequence shown here is derived from an EMBL/GenBank/DDBJ whole genome shotgun (WGS) entry which is preliminary data.</text>
</comment>
<dbReference type="GO" id="GO:0003697">
    <property type="term" value="F:single-stranded DNA binding"/>
    <property type="evidence" value="ECO:0007669"/>
    <property type="project" value="UniProtKB-ARBA"/>
</dbReference>
<keyword evidence="7 15" id="KW-0067">ATP-binding</keyword>
<keyword evidence="9 15" id="KW-0496">Mitochondrion</keyword>
<dbReference type="Pfam" id="PF05970">
    <property type="entry name" value="PIF1"/>
    <property type="match status" value="1"/>
</dbReference>
<dbReference type="GO" id="GO:0005524">
    <property type="term" value="F:ATP binding"/>
    <property type="evidence" value="ECO:0007669"/>
    <property type="project" value="UniProtKB-UniRule"/>
</dbReference>
<feature type="compositionally biased region" description="Low complexity" evidence="16">
    <location>
        <begin position="196"/>
        <end position="206"/>
    </location>
</feature>
<dbReference type="CDD" id="cd18037">
    <property type="entry name" value="DEXSc_Pif1_like"/>
    <property type="match status" value="1"/>
</dbReference>
<keyword evidence="4 15" id="KW-0227">DNA damage</keyword>
<dbReference type="STRING" id="420778.A0A1S8BJT7"/>
<keyword evidence="12 15" id="KW-0413">Isomerase</keyword>
<evidence type="ECO:0000313" key="19">
    <source>
        <dbReference type="Proteomes" id="UP000190776"/>
    </source>
</evidence>
<evidence type="ECO:0000313" key="18">
    <source>
        <dbReference type="EMBL" id="OMP87802.1"/>
    </source>
</evidence>
<feature type="compositionally biased region" description="Acidic residues" evidence="16">
    <location>
        <begin position="216"/>
        <end position="230"/>
    </location>
</feature>
<dbReference type="GO" id="GO:0006281">
    <property type="term" value="P:DNA repair"/>
    <property type="evidence" value="ECO:0007669"/>
    <property type="project" value="UniProtKB-UniRule"/>
</dbReference>
<keyword evidence="8 15" id="KW-0238">DNA-binding</keyword>
<evidence type="ECO:0000256" key="6">
    <source>
        <dbReference type="ARBA" id="ARBA00022806"/>
    </source>
</evidence>
<dbReference type="PANTHER" id="PTHR47642:SF5">
    <property type="entry name" value="ATP-DEPENDENT DNA HELICASE"/>
    <property type="match status" value="1"/>
</dbReference>